<evidence type="ECO:0000256" key="5">
    <source>
        <dbReference type="ARBA" id="ARBA00022729"/>
    </source>
</evidence>
<keyword evidence="6" id="KW-0378">Hydrolase</keyword>
<dbReference type="GO" id="GO:0006508">
    <property type="term" value="P:proteolysis"/>
    <property type="evidence" value="ECO:0007669"/>
    <property type="project" value="UniProtKB-KW"/>
</dbReference>
<dbReference type="PANTHER" id="PTHR10579:SF66">
    <property type="entry name" value="CALCIUM-ACTIVATED CHLORIDE CHANNEL REGULATOR 2"/>
    <property type="match status" value="1"/>
</dbReference>
<keyword evidence="11" id="KW-0812">Transmembrane</keyword>
<keyword evidence="9" id="KW-0325">Glycoprotein</keyword>
<dbReference type="GO" id="GO:0005886">
    <property type="term" value="C:plasma membrane"/>
    <property type="evidence" value="ECO:0007669"/>
    <property type="project" value="Ensembl"/>
</dbReference>
<dbReference type="GO" id="GO:0008237">
    <property type="term" value="F:metallopeptidase activity"/>
    <property type="evidence" value="ECO:0007669"/>
    <property type="project" value="UniProtKB-KW"/>
</dbReference>
<dbReference type="GO" id="GO:0046872">
    <property type="term" value="F:metal ion binding"/>
    <property type="evidence" value="ECO:0007669"/>
    <property type="project" value="UniProtKB-KW"/>
</dbReference>
<dbReference type="GO" id="GO:0030054">
    <property type="term" value="C:cell junction"/>
    <property type="evidence" value="ECO:0007669"/>
    <property type="project" value="Ensembl"/>
</dbReference>
<dbReference type="GO" id="GO:0031965">
    <property type="term" value="C:nuclear membrane"/>
    <property type="evidence" value="ECO:0007669"/>
    <property type="project" value="Ensembl"/>
</dbReference>
<evidence type="ECO:0000256" key="12">
    <source>
        <dbReference type="SAM" id="SignalP"/>
    </source>
</evidence>
<reference evidence="14" key="2">
    <citation type="submission" date="2025-09" db="UniProtKB">
        <authorList>
            <consortium name="Ensembl"/>
        </authorList>
    </citation>
    <scope>IDENTIFICATION</scope>
</reference>
<evidence type="ECO:0000256" key="7">
    <source>
        <dbReference type="ARBA" id="ARBA00022833"/>
    </source>
</evidence>
<accession>A0A8D0LAR3</accession>
<keyword evidence="5 12" id="KW-0732">Signal</keyword>
<evidence type="ECO:0000259" key="13">
    <source>
        <dbReference type="PROSITE" id="PS50234"/>
    </source>
</evidence>
<dbReference type="InterPro" id="IPR036465">
    <property type="entry name" value="vWFA_dom_sf"/>
</dbReference>
<evidence type="ECO:0000256" key="9">
    <source>
        <dbReference type="ARBA" id="ARBA00023180"/>
    </source>
</evidence>
<dbReference type="Gene3D" id="3.40.50.410">
    <property type="entry name" value="von Willebrand factor, type A domain"/>
    <property type="match status" value="1"/>
</dbReference>
<protein>
    <submittedName>
        <fullName evidence="14">Chloride channel accessory 2</fullName>
    </submittedName>
</protein>
<feature type="signal peptide" evidence="12">
    <location>
        <begin position="1"/>
        <end position="22"/>
    </location>
</feature>
<evidence type="ECO:0000256" key="11">
    <source>
        <dbReference type="SAM" id="Phobius"/>
    </source>
</evidence>
<feature type="chain" id="PRO_5034336647" evidence="12">
    <location>
        <begin position="23"/>
        <end position="982"/>
    </location>
</feature>
<dbReference type="PANTHER" id="PTHR10579">
    <property type="entry name" value="CALCIUM-ACTIVATED CHLORIDE CHANNEL REGULATOR"/>
    <property type="match status" value="1"/>
</dbReference>
<dbReference type="CDD" id="cd00198">
    <property type="entry name" value="vWFA"/>
    <property type="match status" value="1"/>
</dbReference>
<feature type="domain" description="VWFA" evidence="13">
    <location>
        <begin position="304"/>
        <end position="474"/>
    </location>
</feature>
<reference evidence="14" key="1">
    <citation type="submission" date="2025-08" db="UniProtKB">
        <authorList>
            <consortium name="Ensembl"/>
        </authorList>
    </citation>
    <scope>IDENTIFICATION</scope>
</reference>
<keyword evidence="2" id="KW-0813">Transport</keyword>
<dbReference type="GO" id="GO:0005654">
    <property type="term" value="C:nucleoplasm"/>
    <property type="evidence" value="ECO:0007669"/>
    <property type="project" value="Ensembl"/>
</dbReference>
<dbReference type="InterPro" id="IPR013642">
    <property type="entry name" value="CLCA_N"/>
</dbReference>
<dbReference type="GO" id="GO:0005829">
    <property type="term" value="C:cytosol"/>
    <property type="evidence" value="ECO:0007669"/>
    <property type="project" value="Ensembl"/>
</dbReference>
<keyword evidence="10" id="KW-0868">Chloride</keyword>
<organism evidence="14 15">
    <name type="scientific">Sphenodon punctatus</name>
    <name type="common">Tuatara</name>
    <name type="synonym">Hatteria punctata</name>
    <dbReference type="NCBI Taxonomy" id="8508"/>
    <lineage>
        <taxon>Eukaryota</taxon>
        <taxon>Metazoa</taxon>
        <taxon>Chordata</taxon>
        <taxon>Craniata</taxon>
        <taxon>Vertebrata</taxon>
        <taxon>Euteleostomi</taxon>
        <taxon>Lepidosauria</taxon>
        <taxon>Sphenodontia</taxon>
        <taxon>Sphenodontidae</taxon>
        <taxon>Sphenodon</taxon>
    </lineage>
</organism>
<dbReference type="InterPro" id="IPR051266">
    <property type="entry name" value="CLCR"/>
</dbReference>
<dbReference type="GeneTree" id="ENSGT00940000161548"/>
<keyword evidence="3" id="KW-0645">Protease</keyword>
<dbReference type="NCBIfam" id="TIGR00868">
    <property type="entry name" value="hCaCC"/>
    <property type="match status" value="1"/>
</dbReference>
<evidence type="ECO:0000256" key="6">
    <source>
        <dbReference type="ARBA" id="ARBA00022801"/>
    </source>
</evidence>
<evidence type="ECO:0000256" key="8">
    <source>
        <dbReference type="ARBA" id="ARBA00023049"/>
    </source>
</evidence>
<proteinExistence type="inferred from homology"/>
<dbReference type="AlphaFoldDB" id="A0A8D0LAR3"/>
<evidence type="ECO:0000256" key="3">
    <source>
        <dbReference type="ARBA" id="ARBA00022670"/>
    </source>
</evidence>
<dbReference type="PROSITE" id="PS50234">
    <property type="entry name" value="VWFA"/>
    <property type="match status" value="1"/>
</dbReference>
<dbReference type="Ensembl" id="ENSSPUT00000022626.1">
    <property type="protein sequence ID" value="ENSSPUP00000021218.1"/>
    <property type="gene ID" value="ENSSPUG00000015791.1"/>
</dbReference>
<comment type="similarity">
    <text evidence="1">Belongs to the CLCR family.</text>
</comment>
<dbReference type="InterPro" id="IPR004727">
    <property type="entry name" value="CLCA_chordata"/>
</dbReference>
<dbReference type="Pfam" id="PF08434">
    <property type="entry name" value="CLCA"/>
    <property type="match status" value="1"/>
</dbReference>
<dbReference type="SMART" id="SM00327">
    <property type="entry name" value="VWA"/>
    <property type="match status" value="1"/>
</dbReference>
<evidence type="ECO:0000256" key="4">
    <source>
        <dbReference type="ARBA" id="ARBA00022723"/>
    </source>
</evidence>
<dbReference type="GO" id="GO:0005229">
    <property type="term" value="F:intracellularly calcium-gated chloride channel activity"/>
    <property type="evidence" value="ECO:0007669"/>
    <property type="project" value="InterPro"/>
</dbReference>
<gene>
    <name evidence="14" type="primary">CLCA2</name>
</gene>
<keyword evidence="8" id="KW-0482">Metalloprotease</keyword>
<evidence type="ECO:0000256" key="2">
    <source>
        <dbReference type="ARBA" id="ARBA00022448"/>
    </source>
</evidence>
<keyword evidence="15" id="KW-1185">Reference proteome</keyword>
<evidence type="ECO:0000256" key="1">
    <source>
        <dbReference type="ARBA" id="ARBA00006398"/>
    </source>
</evidence>
<name>A0A8D0LAR3_SPHPU</name>
<evidence type="ECO:0000313" key="15">
    <source>
        <dbReference type="Proteomes" id="UP000694392"/>
    </source>
</evidence>
<keyword evidence="4" id="KW-0479">Metal-binding</keyword>
<dbReference type="Pfam" id="PF00092">
    <property type="entry name" value="VWA"/>
    <property type="match status" value="1"/>
</dbReference>
<sequence length="982" mass="107835">MLPAAACLLQLTLALVVIGGSAVELQGNAYNGLLIAINPQVPEDEKIIPNIKEMITEASFYLFNATKRRVYFSNITILIPATWKTNNYGKPKQESYEKADVIVAAPYWKHGNDPYTLQYGECGEKGTYIHFTPKFLLKDRLIDIYGSRGRVFVHEWAHLRWGVFDEYDSERPFYISGQNQVKATRCSSDLTGIYVCEEKICAQGNCVINHVTGLFKEGCKFIHDKSQNASSSIMYMPSLSSVVEFCDASNHNTEAPNLQNKMCSYKSTWDTIMSSADFKSNFPMIGTSLPPPPIFSLLQSQDRVICLVLDVSSSMNEGDRINRLHQAAEVYLRQIVEENSYVGIVTFSHVAEVKTQLQQILSDDVRKNLASYLPRVATSGKTSVCTGLWLGFEVVKNRDAETSGSTIVLLTAGEDSSISNCFSEVKNSGSVIHIIALGSSAAKELEQLANMTGLNFFATDRLDSNSLIDVFSGILSRSGDTSNQSVQIESAGESTGAYKHFNKTVTIDSTIGKNTFFVVTWQKNRLPDITLLDPSGKRYTNEDFEIDSGLHRAHLQIPEIAEAGDWTYVVTNTHNSSQVLTVAVTSRAVNSSIPLITVKAHTNKVVNFYPSPMIVYAQVSHGFGPILGANVTAIIEPEDGDPIILKLLDNGAGADVVKDDGVYSKYLFSFSGNGRYSLKLHVQQDNKTIRPHPPMPWSPAMYIPGYVENGKIQMNAPRPSVNEDDSQVRLGSFSRTVSGESFIVSSVPSGPYSDMFPPCKVIDFGARTEDNKIILSWTAPGDDFDQGQAASYDIRLSESPLELRDSFDNTASVNTSSLTPQHAGSKEIFLFEPETSAIENVTIIYVAIRAIDKVSQLSDISNIAQAVMFVPHKDSLTTSARYSVSTIVLIVSGLLTVFCVLISATASRSPEFSFTGLGSSRLEGEKGWEPERLRSLFLKEEMEGVSGQLMPSRPPGFSVAPNLQKGRGLGLKDEGKVWVHGA</sequence>
<keyword evidence="7" id="KW-0862">Zinc</keyword>
<dbReference type="Proteomes" id="UP000694392">
    <property type="component" value="Unplaced"/>
</dbReference>
<dbReference type="FunFam" id="2.60.40.10:FF:001134">
    <property type="entry name" value="Calcium-activated chloride channel regulator 1"/>
    <property type="match status" value="1"/>
</dbReference>
<keyword evidence="11" id="KW-0472">Membrane</keyword>
<evidence type="ECO:0000256" key="10">
    <source>
        <dbReference type="ARBA" id="ARBA00023214"/>
    </source>
</evidence>
<evidence type="ECO:0000313" key="14">
    <source>
        <dbReference type="Ensembl" id="ENSSPUP00000021218.1"/>
    </source>
</evidence>
<feature type="transmembrane region" description="Helical" evidence="11">
    <location>
        <begin position="882"/>
        <end position="904"/>
    </location>
</feature>
<keyword evidence="11" id="KW-1133">Transmembrane helix</keyword>
<dbReference type="InterPro" id="IPR002035">
    <property type="entry name" value="VWF_A"/>
</dbReference>
<dbReference type="SUPFAM" id="SSF53300">
    <property type="entry name" value="vWA-like"/>
    <property type="match status" value="1"/>
</dbReference>